<dbReference type="GeneID" id="98124667"/>
<evidence type="ECO:0000313" key="4">
    <source>
        <dbReference type="Proteomes" id="UP001600064"/>
    </source>
</evidence>
<reference evidence="3 4" key="1">
    <citation type="journal article" date="2024" name="Commun. Biol.">
        <title>Comparative genomic analysis of thermophilic fungi reveals convergent evolutionary adaptations and gene losses.</title>
        <authorList>
            <person name="Steindorff A.S."/>
            <person name="Aguilar-Pontes M.V."/>
            <person name="Robinson A.J."/>
            <person name="Andreopoulos B."/>
            <person name="LaButti K."/>
            <person name="Kuo A."/>
            <person name="Mondo S."/>
            <person name="Riley R."/>
            <person name="Otillar R."/>
            <person name="Haridas S."/>
            <person name="Lipzen A."/>
            <person name="Grimwood J."/>
            <person name="Schmutz J."/>
            <person name="Clum A."/>
            <person name="Reid I.D."/>
            <person name="Moisan M.C."/>
            <person name="Butler G."/>
            <person name="Nguyen T.T.M."/>
            <person name="Dewar K."/>
            <person name="Conant G."/>
            <person name="Drula E."/>
            <person name="Henrissat B."/>
            <person name="Hansel C."/>
            <person name="Singer S."/>
            <person name="Hutchinson M.I."/>
            <person name="de Vries R.P."/>
            <person name="Natvig D.O."/>
            <person name="Powell A.J."/>
            <person name="Tsang A."/>
            <person name="Grigoriev I.V."/>
        </authorList>
    </citation>
    <scope>NUCLEOTIDE SEQUENCE [LARGE SCALE GENOMIC DNA]</scope>
    <source>
        <strain evidence="3 4">ATCC 22073</strain>
    </source>
</reference>
<evidence type="ECO:0000313" key="3">
    <source>
        <dbReference type="EMBL" id="KAL2268778.1"/>
    </source>
</evidence>
<gene>
    <name evidence="3" type="ORF">VTJ83DRAFT_3624</name>
</gene>
<feature type="compositionally biased region" description="Low complexity" evidence="1">
    <location>
        <begin position="215"/>
        <end position="243"/>
    </location>
</feature>
<feature type="domain" description="Domain of unknown function at the cortex 1" evidence="2">
    <location>
        <begin position="223"/>
        <end position="417"/>
    </location>
</feature>
<dbReference type="RefSeq" id="XP_070867502.1">
    <property type="nucleotide sequence ID" value="XM_071010023.1"/>
</dbReference>
<evidence type="ECO:0000256" key="1">
    <source>
        <dbReference type="SAM" id="MobiDB-lite"/>
    </source>
</evidence>
<feature type="region of interest" description="Disordered" evidence="1">
    <location>
        <begin position="39"/>
        <end position="119"/>
    </location>
</feature>
<organism evidence="3 4">
    <name type="scientific">Remersonia thermophila</name>
    <dbReference type="NCBI Taxonomy" id="72144"/>
    <lineage>
        <taxon>Eukaryota</taxon>
        <taxon>Fungi</taxon>
        <taxon>Dikarya</taxon>
        <taxon>Ascomycota</taxon>
        <taxon>Pezizomycotina</taxon>
        <taxon>Sordariomycetes</taxon>
        <taxon>Sordariomycetidae</taxon>
        <taxon>Sordariales</taxon>
        <taxon>Sordariales incertae sedis</taxon>
        <taxon>Remersonia</taxon>
    </lineage>
</organism>
<keyword evidence="4" id="KW-1185">Reference proteome</keyword>
<sequence>MATTTAHQHQPKYLLRVTAGPGYDISTHVEVPVNLPTFPADAASRTSSPSFSPSSSPSDSSSSVSSSSFSETSELSSDNERDEPGREEEGEGTVKRQSKKNNGRAGRNAESGRGEETEEGTVYIKSRHCEAHVGVRVHNFYGIPRDAPTTSPYFQTEPHKAKGDQYSIAVRFRLFDGDGPAEVDGGGRRRTDVGDPDPAVYSDEDGENKNDAAESRSSSSSSSSRSRSASPSPGRPGLRPGVPATDLQFGNDFDHPIRDRLPPGFNTAMNIVKWWIDPGLDGDAYADEPYLYGPALSSFNAVHVGRGEHDPRKGGLWVEEGGDEEGSAWRREIGVPEDGKQRMKWALGRGNKEKWVWEYGRWYAVDFFNAYLDFKDFALRLPGFNLPIMGYWDGQGLRYVLRNRVTGQVYLVVLFTLHLAEEVEA</sequence>
<dbReference type="Proteomes" id="UP001600064">
    <property type="component" value="Unassembled WGS sequence"/>
</dbReference>
<proteinExistence type="predicted"/>
<feature type="region of interest" description="Disordered" evidence="1">
    <location>
        <begin position="177"/>
        <end position="255"/>
    </location>
</feature>
<accession>A0ABR4DEH8</accession>
<dbReference type="PANTHER" id="PTHR34826:SF2">
    <property type="entry name" value="UPF0590 PROTEIN C409.17C"/>
    <property type="match status" value="1"/>
</dbReference>
<comment type="caution">
    <text evidence="3">The sequence shown here is derived from an EMBL/GenBank/DDBJ whole genome shotgun (WGS) entry which is preliminary data.</text>
</comment>
<name>A0ABR4DEH8_9PEZI</name>
<dbReference type="Pfam" id="PF08588">
    <property type="entry name" value="Duc1"/>
    <property type="match status" value="1"/>
</dbReference>
<protein>
    <recommendedName>
        <fullName evidence="2">Domain of unknown function at the cortex 1 domain-containing protein</fullName>
    </recommendedName>
</protein>
<dbReference type="InterPro" id="IPR013897">
    <property type="entry name" value="Duc1"/>
</dbReference>
<feature type="compositionally biased region" description="Low complexity" evidence="1">
    <location>
        <begin position="44"/>
        <end position="76"/>
    </location>
</feature>
<evidence type="ECO:0000259" key="2">
    <source>
        <dbReference type="Pfam" id="PF08588"/>
    </source>
</evidence>
<dbReference type="PANTHER" id="PTHR34826">
    <property type="entry name" value="UPF0590 PROTEIN C409.17C"/>
    <property type="match status" value="1"/>
</dbReference>
<dbReference type="EMBL" id="JAZGUE010000003">
    <property type="protein sequence ID" value="KAL2268778.1"/>
    <property type="molecule type" value="Genomic_DNA"/>
</dbReference>